<proteinExistence type="predicted"/>
<evidence type="ECO:0000313" key="1">
    <source>
        <dbReference type="EMBL" id="BAC83962.1"/>
    </source>
</evidence>
<dbReference type="EMBL" id="AP005185">
    <property type="protein sequence ID" value="BAC83962.1"/>
    <property type="molecule type" value="Genomic_DNA"/>
</dbReference>
<gene>
    <name evidence="1" type="primary">P0409B11.29</name>
</gene>
<accession>Q6Z4A5</accession>
<dbReference type="Proteomes" id="UP000000763">
    <property type="component" value="Chromosome 7"/>
</dbReference>
<organism evidence="1 2">
    <name type="scientific">Oryza sativa subsp. japonica</name>
    <name type="common">Rice</name>
    <dbReference type="NCBI Taxonomy" id="39947"/>
    <lineage>
        <taxon>Eukaryota</taxon>
        <taxon>Viridiplantae</taxon>
        <taxon>Streptophyta</taxon>
        <taxon>Embryophyta</taxon>
        <taxon>Tracheophyta</taxon>
        <taxon>Spermatophyta</taxon>
        <taxon>Magnoliopsida</taxon>
        <taxon>Liliopsida</taxon>
        <taxon>Poales</taxon>
        <taxon>Poaceae</taxon>
        <taxon>BOP clade</taxon>
        <taxon>Oryzoideae</taxon>
        <taxon>Oryzeae</taxon>
        <taxon>Oryzinae</taxon>
        <taxon>Oryza</taxon>
        <taxon>Oryza sativa</taxon>
    </lineage>
</organism>
<protein>
    <submittedName>
        <fullName evidence="1">Uncharacterized protein</fullName>
    </submittedName>
</protein>
<reference evidence="2" key="1">
    <citation type="journal article" date="2005" name="Nature">
        <title>The map-based sequence of the rice genome.</title>
        <authorList>
            <consortium name="International rice genome sequencing project (IRGSP)"/>
            <person name="Matsumoto T."/>
            <person name="Wu J."/>
            <person name="Kanamori H."/>
            <person name="Katayose Y."/>
            <person name="Fujisawa M."/>
            <person name="Namiki N."/>
            <person name="Mizuno H."/>
            <person name="Yamamoto K."/>
            <person name="Antonio B.A."/>
            <person name="Baba T."/>
            <person name="Sakata K."/>
            <person name="Nagamura Y."/>
            <person name="Aoki H."/>
            <person name="Arikawa K."/>
            <person name="Arita K."/>
            <person name="Bito T."/>
            <person name="Chiden Y."/>
            <person name="Fujitsuka N."/>
            <person name="Fukunaka R."/>
            <person name="Hamada M."/>
            <person name="Harada C."/>
            <person name="Hayashi A."/>
            <person name="Hijishita S."/>
            <person name="Honda M."/>
            <person name="Hosokawa S."/>
            <person name="Ichikawa Y."/>
            <person name="Idonuma A."/>
            <person name="Iijima M."/>
            <person name="Ikeda M."/>
            <person name="Ikeno M."/>
            <person name="Ito K."/>
            <person name="Ito S."/>
            <person name="Ito T."/>
            <person name="Ito Y."/>
            <person name="Ito Y."/>
            <person name="Iwabuchi A."/>
            <person name="Kamiya K."/>
            <person name="Karasawa W."/>
            <person name="Kurita K."/>
            <person name="Katagiri S."/>
            <person name="Kikuta A."/>
            <person name="Kobayashi H."/>
            <person name="Kobayashi N."/>
            <person name="Machita K."/>
            <person name="Maehara T."/>
            <person name="Masukawa M."/>
            <person name="Mizubayashi T."/>
            <person name="Mukai Y."/>
            <person name="Nagasaki H."/>
            <person name="Nagata Y."/>
            <person name="Naito S."/>
            <person name="Nakashima M."/>
            <person name="Nakama Y."/>
            <person name="Nakamichi Y."/>
            <person name="Nakamura M."/>
            <person name="Meguro A."/>
            <person name="Negishi M."/>
            <person name="Ohta I."/>
            <person name="Ohta T."/>
            <person name="Okamoto M."/>
            <person name="Ono N."/>
            <person name="Saji S."/>
            <person name="Sakaguchi M."/>
            <person name="Sakai K."/>
            <person name="Shibata M."/>
            <person name="Shimokawa T."/>
            <person name="Song J."/>
            <person name="Takazaki Y."/>
            <person name="Terasawa K."/>
            <person name="Tsugane M."/>
            <person name="Tsuji K."/>
            <person name="Ueda S."/>
            <person name="Waki K."/>
            <person name="Yamagata H."/>
            <person name="Yamamoto M."/>
            <person name="Yamamoto S."/>
            <person name="Yamane H."/>
            <person name="Yoshiki S."/>
            <person name="Yoshihara R."/>
            <person name="Yukawa K."/>
            <person name="Zhong H."/>
            <person name="Yano M."/>
            <person name="Yuan Q."/>
            <person name="Ouyang S."/>
            <person name="Liu J."/>
            <person name="Jones K.M."/>
            <person name="Gansberger K."/>
            <person name="Moffat K."/>
            <person name="Hill J."/>
            <person name="Bera J."/>
            <person name="Fadrosh D."/>
            <person name="Jin S."/>
            <person name="Johri S."/>
            <person name="Kim M."/>
            <person name="Overton L."/>
            <person name="Reardon M."/>
            <person name="Tsitrin T."/>
            <person name="Vuong H."/>
            <person name="Weaver B."/>
            <person name="Ciecko A."/>
            <person name="Tallon L."/>
            <person name="Jackson J."/>
            <person name="Pai G."/>
            <person name="Aken S.V."/>
            <person name="Utterback T."/>
            <person name="Reidmuller S."/>
            <person name="Feldblyum T."/>
            <person name="Hsiao J."/>
            <person name="Zismann V."/>
            <person name="Iobst S."/>
            <person name="de Vazeille A.R."/>
            <person name="Buell C.R."/>
            <person name="Ying K."/>
            <person name="Li Y."/>
            <person name="Lu T."/>
            <person name="Huang Y."/>
            <person name="Zhao Q."/>
            <person name="Feng Q."/>
            <person name="Zhang L."/>
            <person name="Zhu J."/>
            <person name="Weng Q."/>
            <person name="Mu J."/>
            <person name="Lu Y."/>
            <person name="Fan D."/>
            <person name="Liu Y."/>
            <person name="Guan J."/>
            <person name="Zhang Y."/>
            <person name="Yu S."/>
            <person name="Liu X."/>
            <person name="Zhang Y."/>
            <person name="Hong G."/>
            <person name="Han B."/>
            <person name="Choisne N."/>
            <person name="Demange N."/>
            <person name="Orjeda G."/>
            <person name="Samain S."/>
            <person name="Cattolico L."/>
            <person name="Pelletier E."/>
            <person name="Couloux A."/>
            <person name="Segurens B."/>
            <person name="Wincker P."/>
            <person name="D'Hont A."/>
            <person name="Scarpelli C."/>
            <person name="Weissenbach J."/>
            <person name="Salanoubat M."/>
            <person name="Quetier F."/>
            <person name="Yu Y."/>
            <person name="Kim H.R."/>
            <person name="Rambo T."/>
            <person name="Currie J."/>
            <person name="Collura K."/>
            <person name="Luo M."/>
            <person name="Yang T."/>
            <person name="Ammiraju J.S.S."/>
            <person name="Engler F."/>
            <person name="Soderlund C."/>
            <person name="Wing R.A."/>
            <person name="Palmer L.E."/>
            <person name="de la Bastide M."/>
            <person name="Spiegel L."/>
            <person name="Nascimento L."/>
            <person name="Zutavern T."/>
            <person name="O'Shaughnessy A."/>
            <person name="Dike S."/>
            <person name="Dedhia N."/>
            <person name="Preston R."/>
            <person name="Balija V."/>
            <person name="McCombie W.R."/>
            <person name="Chow T."/>
            <person name="Chen H."/>
            <person name="Chung M."/>
            <person name="Chen C."/>
            <person name="Shaw J."/>
            <person name="Wu H."/>
            <person name="Hsiao K."/>
            <person name="Chao Y."/>
            <person name="Chu M."/>
            <person name="Cheng C."/>
            <person name="Hour A."/>
            <person name="Lee P."/>
            <person name="Lin S."/>
            <person name="Lin Y."/>
            <person name="Liou J."/>
            <person name="Liu S."/>
            <person name="Hsing Y."/>
            <person name="Raghuvanshi S."/>
            <person name="Mohanty A."/>
            <person name="Bharti A.K."/>
            <person name="Gaur A."/>
            <person name="Gupta V."/>
            <person name="Kumar D."/>
            <person name="Ravi V."/>
            <person name="Vij S."/>
            <person name="Kapur A."/>
            <person name="Khurana P."/>
            <person name="Khurana P."/>
            <person name="Khurana J.P."/>
            <person name="Tyagi A.K."/>
            <person name="Gaikwad K."/>
            <person name="Singh A."/>
            <person name="Dalal V."/>
            <person name="Srivastava S."/>
            <person name="Dixit A."/>
            <person name="Pal A.K."/>
            <person name="Ghazi I.A."/>
            <person name="Yadav M."/>
            <person name="Pandit A."/>
            <person name="Bhargava A."/>
            <person name="Sureshbabu K."/>
            <person name="Batra K."/>
            <person name="Sharma T.R."/>
            <person name="Mohapatra T."/>
            <person name="Singh N.K."/>
            <person name="Messing J."/>
            <person name="Nelson A.B."/>
            <person name="Fuks G."/>
            <person name="Kavchok S."/>
            <person name="Keizer G."/>
            <person name="Linton E."/>
            <person name="Llaca V."/>
            <person name="Song R."/>
            <person name="Tanyolac B."/>
            <person name="Young S."/>
            <person name="Ho-Il K."/>
            <person name="Hahn J.H."/>
            <person name="Sangsakoo G."/>
            <person name="Vanavichit A."/>
            <person name="de Mattos Luiz.A.T."/>
            <person name="Zimmer P.D."/>
            <person name="Malone G."/>
            <person name="Dellagostin O."/>
            <person name="de Oliveira A.C."/>
            <person name="Bevan M."/>
            <person name="Bancroft I."/>
            <person name="Minx P."/>
            <person name="Cordum H."/>
            <person name="Wilson R."/>
            <person name="Cheng Z."/>
            <person name="Jin W."/>
            <person name="Jiang J."/>
            <person name="Leong S.A."/>
            <person name="Iwama H."/>
            <person name="Gojobori T."/>
            <person name="Itoh T."/>
            <person name="Niimura Y."/>
            <person name="Fujii Y."/>
            <person name="Habara T."/>
            <person name="Sakai H."/>
            <person name="Sato Y."/>
            <person name="Wilson G."/>
            <person name="Kumar K."/>
            <person name="McCouch S."/>
            <person name="Juretic N."/>
            <person name="Hoen D."/>
            <person name="Wright S."/>
            <person name="Bruskiewich R."/>
            <person name="Bureau T."/>
            <person name="Miyao A."/>
            <person name="Hirochika H."/>
            <person name="Nishikawa T."/>
            <person name="Kadowaki K."/>
            <person name="Sugiura M."/>
            <person name="Burr B."/>
            <person name="Sasaki T."/>
        </authorList>
    </citation>
    <scope>NUCLEOTIDE SEQUENCE [LARGE SCALE GENOMIC DNA]</scope>
    <source>
        <strain evidence="2">cv. Nipponbare</strain>
    </source>
</reference>
<sequence length="88" mass="8349">MGYTGLILIGPGCHGHGAGADRLDGGDLGMKGGVGEGGKRQVVAVIGVGTGGLVHLGIRRDGCGGLPRSSAARASIGVGGRAKVGSGT</sequence>
<name>Q6Z4A5_ORYSJ</name>
<dbReference type="AlphaFoldDB" id="Q6Z4A5"/>
<evidence type="ECO:0000313" key="2">
    <source>
        <dbReference type="Proteomes" id="UP000000763"/>
    </source>
</evidence>
<reference evidence="2" key="2">
    <citation type="journal article" date="2008" name="Nucleic Acids Res.">
        <title>The rice annotation project database (RAP-DB): 2008 update.</title>
        <authorList>
            <consortium name="The rice annotation project (RAP)"/>
        </authorList>
    </citation>
    <scope>GENOME REANNOTATION</scope>
    <source>
        <strain evidence="2">cv. Nipponbare</strain>
    </source>
</reference>